<dbReference type="CDD" id="cd00038">
    <property type="entry name" value="CAP_ED"/>
    <property type="match status" value="1"/>
</dbReference>
<dbReference type="Proteomes" id="UP000323994">
    <property type="component" value="Unassembled WGS sequence"/>
</dbReference>
<accession>A0A5M8QZK8</accession>
<dbReference type="InterPro" id="IPR014710">
    <property type="entry name" value="RmlC-like_jellyroll"/>
</dbReference>
<reference evidence="2 3" key="1">
    <citation type="submission" date="2019-05" db="EMBL/GenBank/DDBJ databases">
        <authorList>
            <person name="Qu J.-H."/>
        </authorList>
    </citation>
    <scope>NUCLEOTIDE SEQUENCE [LARGE SCALE GENOMIC DNA]</scope>
    <source>
        <strain evidence="2 3">NS28</strain>
    </source>
</reference>
<gene>
    <name evidence="2" type="ORF">FEM33_10295</name>
</gene>
<keyword evidence="3" id="KW-1185">Reference proteome</keyword>
<organism evidence="2 3">
    <name type="scientific">Dyadobacter flavalbus</name>
    <dbReference type="NCBI Taxonomy" id="2579942"/>
    <lineage>
        <taxon>Bacteria</taxon>
        <taxon>Pseudomonadati</taxon>
        <taxon>Bacteroidota</taxon>
        <taxon>Cytophagia</taxon>
        <taxon>Cytophagales</taxon>
        <taxon>Spirosomataceae</taxon>
        <taxon>Dyadobacter</taxon>
    </lineage>
</organism>
<dbReference type="Gene3D" id="2.60.120.10">
    <property type="entry name" value="Jelly Rolls"/>
    <property type="match status" value="1"/>
</dbReference>
<dbReference type="InterPro" id="IPR018490">
    <property type="entry name" value="cNMP-bd_dom_sf"/>
</dbReference>
<sequence length="189" mass="21611">MEEIISYMLQFGRLDAQQIELIKSRLHEITLKKGAYFSEAGKVARQVGFLHEGVLRVCYYGIRGEEFTRCFVRENQFAVDLNSFYNEIPCSEYVEALTDCRMFVLSKPAFTELSGTIADWNPMFAKMSSSALMRKVYESSRMLSEDATTRYLSFLEIYPGLSNRIPLSALASYLGITQSSLSRIRKNIS</sequence>
<comment type="caution">
    <text evidence="2">The sequence shown here is derived from an EMBL/GenBank/DDBJ whole genome shotgun (WGS) entry which is preliminary data.</text>
</comment>
<protein>
    <submittedName>
        <fullName evidence="2">Crp/Fnr family transcriptional regulator</fullName>
    </submittedName>
</protein>
<dbReference type="AlphaFoldDB" id="A0A5M8QZK8"/>
<dbReference type="OrthoDB" id="758145at2"/>
<evidence type="ECO:0000313" key="3">
    <source>
        <dbReference type="Proteomes" id="UP000323994"/>
    </source>
</evidence>
<feature type="domain" description="Cyclic nucleotide-binding" evidence="1">
    <location>
        <begin position="10"/>
        <end position="113"/>
    </location>
</feature>
<proteinExistence type="predicted"/>
<evidence type="ECO:0000313" key="2">
    <source>
        <dbReference type="EMBL" id="KAA6439833.1"/>
    </source>
</evidence>
<name>A0A5M8QZK8_9BACT</name>
<dbReference type="InterPro" id="IPR000595">
    <property type="entry name" value="cNMP-bd_dom"/>
</dbReference>
<dbReference type="Pfam" id="PF00027">
    <property type="entry name" value="cNMP_binding"/>
    <property type="match status" value="1"/>
</dbReference>
<dbReference type="RefSeq" id="WP_139011981.1">
    <property type="nucleotide sequence ID" value="NZ_VBSN01000030.1"/>
</dbReference>
<dbReference type="EMBL" id="VBSN01000030">
    <property type="protein sequence ID" value="KAA6439833.1"/>
    <property type="molecule type" value="Genomic_DNA"/>
</dbReference>
<dbReference type="SUPFAM" id="SSF51206">
    <property type="entry name" value="cAMP-binding domain-like"/>
    <property type="match status" value="1"/>
</dbReference>
<evidence type="ECO:0000259" key="1">
    <source>
        <dbReference type="PROSITE" id="PS50042"/>
    </source>
</evidence>
<dbReference type="PROSITE" id="PS50042">
    <property type="entry name" value="CNMP_BINDING_3"/>
    <property type="match status" value="1"/>
</dbReference>